<dbReference type="Pfam" id="PF01944">
    <property type="entry name" value="SpoIIM"/>
    <property type="match status" value="1"/>
</dbReference>
<sequence length="192" mass="21947">MEKNGKLWKMACIVFAASLLLGTLAANLTGKNGQGSWELYFTQVGDALKQQDFARESYFFYILRLRLMEVGAIWLLSMTAFGSVSLWASMGWIGFTTGVRISLGTMVFGRTGILYFLCSILPQALFYVPALILLYARGFQIYSFMRKQKDWGQYRRIRMPKDILLLLITLLCLLPGIICECYINPLLLKIYF</sequence>
<evidence type="ECO:0000313" key="3">
    <source>
        <dbReference type="EMBL" id="MCD2492503.1"/>
    </source>
</evidence>
<accession>A0AAP2RKL5</accession>
<feature type="chain" id="PRO_5043008079" evidence="2">
    <location>
        <begin position="26"/>
        <end position="192"/>
    </location>
</feature>
<keyword evidence="4" id="KW-1185">Reference proteome</keyword>
<keyword evidence="1" id="KW-0812">Transmembrane</keyword>
<comment type="caution">
    <text evidence="3">The sequence shown here is derived from an EMBL/GenBank/DDBJ whole genome shotgun (WGS) entry which is preliminary data.</text>
</comment>
<dbReference type="AlphaFoldDB" id="A0AAP2RKL5"/>
<proteinExistence type="predicted"/>
<evidence type="ECO:0000313" key="4">
    <source>
        <dbReference type="Proteomes" id="UP001299265"/>
    </source>
</evidence>
<organism evidence="3 4">
    <name type="scientific">Lientehia hominis</name>
    <dbReference type="NCBI Taxonomy" id="2897778"/>
    <lineage>
        <taxon>Bacteria</taxon>
        <taxon>Bacillati</taxon>
        <taxon>Bacillota</taxon>
        <taxon>Clostridia</taxon>
        <taxon>Lachnospirales</taxon>
        <taxon>Lachnospiraceae</taxon>
        <taxon>Lientehia</taxon>
    </lineage>
</organism>
<reference evidence="3 4" key="1">
    <citation type="submission" date="2021-11" db="EMBL/GenBank/DDBJ databases">
        <title>Lacrimispora sp. nov. NSJ-141 isolated from human feces.</title>
        <authorList>
            <person name="Abdugheni R."/>
        </authorList>
    </citation>
    <scope>NUCLEOTIDE SEQUENCE [LARGE SCALE GENOMIC DNA]</scope>
    <source>
        <strain evidence="3 4">NSJ-141</strain>
    </source>
</reference>
<name>A0AAP2RKL5_9FIRM</name>
<evidence type="ECO:0000256" key="1">
    <source>
        <dbReference type="SAM" id="Phobius"/>
    </source>
</evidence>
<feature type="transmembrane region" description="Helical" evidence="1">
    <location>
        <begin position="163"/>
        <end position="187"/>
    </location>
</feature>
<dbReference type="InterPro" id="IPR002798">
    <property type="entry name" value="SpoIIM-like"/>
</dbReference>
<protein>
    <submittedName>
        <fullName evidence="3">Stage II sporulation protein M</fullName>
    </submittedName>
</protein>
<feature type="transmembrane region" description="Helical" evidence="1">
    <location>
        <begin position="113"/>
        <end position="136"/>
    </location>
</feature>
<evidence type="ECO:0000256" key="2">
    <source>
        <dbReference type="SAM" id="SignalP"/>
    </source>
</evidence>
<keyword evidence="1" id="KW-1133">Transmembrane helix</keyword>
<keyword evidence="1" id="KW-0472">Membrane</keyword>
<keyword evidence="2" id="KW-0732">Signal</keyword>
<feature type="signal peptide" evidence="2">
    <location>
        <begin position="1"/>
        <end position="25"/>
    </location>
</feature>
<dbReference type="Proteomes" id="UP001299265">
    <property type="component" value="Unassembled WGS sequence"/>
</dbReference>
<dbReference type="RefSeq" id="WP_231062397.1">
    <property type="nucleotide sequence ID" value="NZ_JAJNOR010000004.1"/>
</dbReference>
<gene>
    <name evidence="3" type="ORF">LQE92_07645</name>
</gene>
<dbReference type="EMBL" id="JAJNOR010000004">
    <property type="protein sequence ID" value="MCD2492503.1"/>
    <property type="molecule type" value="Genomic_DNA"/>
</dbReference>